<reference evidence="2 3" key="1">
    <citation type="journal article" date="2020" name="Microb. Ecol.">
        <title>Ecogenomics of the Marine Benthic Filamentous Cyanobacterium Adonisia.</title>
        <authorList>
            <person name="Walter J.M."/>
            <person name="Coutinho F.H."/>
            <person name="Leomil L."/>
            <person name="Hargreaves P.I."/>
            <person name="Campeao M.E."/>
            <person name="Vieira V.V."/>
            <person name="Silva B.S."/>
            <person name="Fistarol G.O."/>
            <person name="Salomon P.S."/>
            <person name="Sawabe T."/>
            <person name="Mino S."/>
            <person name="Hosokawa M."/>
            <person name="Miyashita H."/>
            <person name="Maruyama F."/>
            <person name="van Verk M.C."/>
            <person name="Dutilh B.E."/>
            <person name="Thompson C.C."/>
            <person name="Thompson F.L."/>
        </authorList>
    </citation>
    <scope>NUCLEOTIDE SEQUENCE [LARGE SCALE GENOMIC DNA]</scope>
    <source>
        <strain evidence="2 3">CCMR0082</strain>
    </source>
</reference>
<comment type="caution">
    <text evidence="2">The sequence shown here is derived from an EMBL/GenBank/DDBJ whole genome shotgun (WGS) entry which is preliminary data.</text>
</comment>
<dbReference type="Proteomes" id="UP000473574">
    <property type="component" value="Unassembled WGS sequence"/>
</dbReference>
<proteinExistence type="predicted"/>
<organism evidence="2 3">
    <name type="scientific">Adonisia turfae CCMR0082</name>
    <dbReference type="NCBI Taxonomy" id="2304604"/>
    <lineage>
        <taxon>Bacteria</taxon>
        <taxon>Bacillati</taxon>
        <taxon>Cyanobacteriota</taxon>
        <taxon>Adonisia</taxon>
        <taxon>Adonisia turfae</taxon>
    </lineage>
</organism>
<feature type="region of interest" description="Disordered" evidence="1">
    <location>
        <begin position="1"/>
        <end position="24"/>
    </location>
</feature>
<name>A0A6M0S4T9_9CYAN</name>
<dbReference type="AlphaFoldDB" id="A0A6M0S4T9"/>
<feature type="compositionally biased region" description="Basic and acidic residues" evidence="1">
    <location>
        <begin position="9"/>
        <end position="24"/>
    </location>
</feature>
<evidence type="ECO:0000313" key="2">
    <source>
        <dbReference type="EMBL" id="NEZ63524.1"/>
    </source>
</evidence>
<evidence type="ECO:0000256" key="1">
    <source>
        <dbReference type="SAM" id="MobiDB-lite"/>
    </source>
</evidence>
<sequence>MTWLTWIKPETKNQEPRTKNQEPRTKNLNVYLPFGFPGIPFTLSSHHTWEVQPLRGILLP</sequence>
<protein>
    <submittedName>
        <fullName evidence="2">Uncharacterized protein</fullName>
    </submittedName>
</protein>
<gene>
    <name evidence="2" type="ORF">D0962_12145</name>
</gene>
<evidence type="ECO:0000313" key="3">
    <source>
        <dbReference type="Proteomes" id="UP000473574"/>
    </source>
</evidence>
<accession>A0A6M0S4T9</accession>
<dbReference type="EMBL" id="QZCE01000002">
    <property type="protein sequence ID" value="NEZ63524.1"/>
    <property type="molecule type" value="Genomic_DNA"/>
</dbReference>